<feature type="domain" description="ATPase AAA-type core" evidence="1">
    <location>
        <begin position="132"/>
        <end position="276"/>
    </location>
</feature>
<reference evidence="3 4" key="1">
    <citation type="journal article" date="2019" name="Nat. Med.">
        <title>A library of human gut bacterial isolates paired with longitudinal multiomics data enables mechanistic microbiome research.</title>
        <authorList>
            <person name="Poyet M."/>
            <person name="Groussin M."/>
            <person name="Gibbons S.M."/>
            <person name="Avila-Pacheco J."/>
            <person name="Jiang X."/>
            <person name="Kearney S.M."/>
            <person name="Perrotta A.R."/>
            <person name="Berdy B."/>
            <person name="Zhao S."/>
            <person name="Lieberman T.D."/>
            <person name="Swanson P.K."/>
            <person name="Smith M."/>
            <person name="Roesemann S."/>
            <person name="Alexander J.E."/>
            <person name="Rich S.A."/>
            <person name="Livny J."/>
            <person name="Vlamakis H."/>
            <person name="Clish C."/>
            <person name="Bullock K."/>
            <person name="Deik A."/>
            <person name="Scott J."/>
            <person name="Pierce K.A."/>
            <person name="Xavier R.J."/>
            <person name="Alm E.J."/>
        </authorList>
    </citation>
    <scope>NUCLEOTIDE SEQUENCE [LARGE SCALE GENOMIC DNA]</scope>
    <source>
        <strain evidence="3 4">BIOML-A112</strain>
    </source>
</reference>
<dbReference type="Pfam" id="PF13476">
    <property type="entry name" value="AAA_23"/>
    <property type="match status" value="1"/>
</dbReference>
<accession>A0A6D0UPR3</accession>
<comment type="caution">
    <text evidence="3">The sequence shown here is derived from an EMBL/GenBank/DDBJ whole genome shotgun (WGS) entry which is preliminary data.</text>
</comment>
<dbReference type="RefSeq" id="WP_028985815.1">
    <property type="nucleotide sequence ID" value="NZ_BGCH01000019.1"/>
</dbReference>
<dbReference type="SUPFAM" id="SSF52540">
    <property type="entry name" value="P-loop containing nucleoside triphosphate hydrolases"/>
    <property type="match status" value="1"/>
</dbReference>
<protein>
    <submittedName>
        <fullName evidence="3">AAA family ATPase</fullName>
    </submittedName>
</protein>
<sequence>MVENLSEIRTSTVNALLEKVRQNNYGKYLLKAKIGRIRGFSGEDITFEFPVTALVGPNGSGKSSVLGVAGCAYKEIKPSVFFPKSAIGDESMAGWKVEYDIIDKVINPRQTVRRTSSFRSAKWARDEVLSRDVYFFGIERTVPAGEKTKYKKLTRSSYQHTGSLSTLSANVAKQIEHILGKDVSAFNVTDIGHDEKFFVGNNNGSRYSEFHFGAGESSIIRMVSEIENASDNSLVLIEEIENGLHPVATRRMVEYLIDVASRKSIQAVFTTHSDYALMPLPQEAIWACIDGRLRKGRLTVESLRAISGRVDKKLAIFVEDEFAKCWVDTILRERLGSDYDQLEVHAVAGDGNAVSIHKSHKANPSIKFKSLCIIDGDSSQEDSDENGVFRLPGTQPERSVFDDILVKIDNILAILTVSCQLPPESQGKVRTVVESVSRTNRDPHLIFNQIGMELGFISEVIIRGAFLSLWARQNEDYCSDLVNKVKALLD</sequence>
<organism evidence="3 4">
    <name type="scientific">Escherichia coli</name>
    <dbReference type="NCBI Taxonomy" id="562"/>
    <lineage>
        <taxon>Bacteria</taxon>
        <taxon>Pseudomonadati</taxon>
        <taxon>Pseudomonadota</taxon>
        <taxon>Gammaproteobacteria</taxon>
        <taxon>Enterobacterales</taxon>
        <taxon>Enterobacteriaceae</taxon>
        <taxon>Escherichia</taxon>
    </lineage>
</organism>
<evidence type="ECO:0000259" key="1">
    <source>
        <dbReference type="Pfam" id="PF13304"/>
    </source>
</evidence>
<dbReference type="GO" id="GO:0006302">
    <property type="term" value="P:double-strand break repair"/>
    <property type="evidence" value="ECO:0007669"/>
    <property type="project" value="InterPro"/>
</dbReference>
<dbReference type="PANTHER" id="PTHR43581:SF4">
    <property type="entry name" value="ATP_GTP PHOSPHATASE"/>
    <property type="match status" value="1"/>
</dbReference>
<dbReference type="Pfam" id="PF13304">
    <property type="entry name" value="AAA_21"/>
    <property type="match status" value="1"/>
</dbReference>
<dbReference type="AlphaFoldDB" id="A0A6D0UPR3"/>
<proteinExistence type="predicted"/>
<dbReference type="InterPro" id="IPR027417">
    <property type="entry name" value="P-loop_NTPase"/>
</dbReference>
<evidence type="ECO:0000259" key="2">
    <source>
        <dbReference type="Pfam" id="PF13476"/>
    </source>
</evidence>
<dbReference type="InterPro" id="IPR051396">
    <property type="entry name" value="Bact_Antivir_Def_Nuclease"/>
</dbReference>
<dbReference type="Gene3D" id="3.40.50.300">
    <property type="entry name" value="P-loop containing nucleotide triphosphate hydrolases"/>
    <property type="match status" value="2"/>
</dbReference>
<evidence type="ECO:0000313" key="4">
    <source>
        <dbReference type="Proteomes" id="UP000475070"/>
    </source>
</evidence>
<dbReference type="PANTHER" id="PTHR43581">
    <property type="entry name" value="ATP/GTP PHOSPHATASE"/>
    <property type="match status" value="1"/>
</dbReference>
<feature type="domain" description="Rad50/SbcC-type AAA" evidence="2">
    <location>
        <begin position="33"/>
        <end position="66"/>
    </location>
</feature>
<dbReference type="GO" id="GO:0005524">
    <property type="term" value="F:ATP binding"/>
    <property type="evidence" value="ECO:0007669"/>
    <property type="project" value="InterPro"/>
</dbReference>
<name>A0A6D0UPR3_ECOLX</name>
<dbReference type="EMBL" id="WXKQ01000011">
    <property type="protein sequence ID" value="NAG20477.1"/>
    <property type="molecule type" value="Genomic_DNA"/>
</dbReference>
<gene>
    <name evidence="3" type="ORF">GUC01_15795</name>
</gene>
<dbReference type="InterPro" id="IPR003959">
    <property type="entry name" value="ATPase_AAA_core"/>
</dbReference>
<dbReference type="GO" id="GO:0016887">
    <property type="term" value="F:ATP hydrolysis activity"/>
    <property type="evidence" value="ECO:0007669"/>
    <property type="project" value="InterPro"/>
</dbReference>
<evidence type="ECO:0000313" key="3">
    <source>
        <dbReference type="EMBL" id="NAG20477.1"/>
    </source>
</evidence>
<dbReference type="InterPro" id="IPR038729">
    <property type="entry name" value="Rad50/SbcC_AAA"/>
</dbReference>
<dbReference type="Proteomes" id="UP000475070">
    <property type="component" value="Unassembled WGS sequence"/>
</dbReference>